<evidence type="ECO:0000313" key="2">
    <source>
        <dbReference type="EMBL" id="CAE4657249.1"/>
    </source>
</evidence>
<feature type="compositionally biased region" description="Polar residues" evidence="1">
    <location>
        <begin position="79"/>
        <end position="92"/>
    </location>
</feature>
<proteinExistence type="predicted"/>
<protein>
    <submittedName>
        <fullName evidence="2">Uncharacterized protein</fullName>
    </submittedName>
</protein>
<gene>
    <name evidence="2" type="ORF">AMON00008_LOCUS57367</name>
</gene>
<evidence type="ECO:0000256" key="1">
    <source>
        <dbReference type="SAM" id="MobiDB-lite"/>
    </source>
</evidence>
<feature type="region of interest" description="Disordered" evidence="1">
    <location>
        <begin position="472"/>
        <end position="518"/>
    </location>
</feature>
<feature type="compositionally biased region" description="Low complexity" evidence="1">
    <location>
        <begin position="492"/>
        <end position="508"/>
    </location>
</feature>
<dbReference type="EMBL" id="HBNR01080325">
    <property type="protein sequence ID" value="CAE4657249.1"/>
    <property type="molecule type" value="Transcribed_RNA"/>
</dbReference>
<sequence length="564" mass="63654">MPFPSPPAWAQAWRAVGIGEEGSEFAEQELPEPLAEPSLSISSQVGSPWRPGPAAASRWWEVSGDLPLSPPVPIDLPLSPSTSSRLESQQGALVQDAEPASARGAVFERLYAEHAARLERRAEAEAEAGRQQSAQGRRPQDVELGPGGLGVFQRLYEEHTLKRARQAEAEAEAEAKARTPCAPRMTPFEAECFYRRLHDEAWQREWRLDRQRQLEGEIAEMTQELNTVGVGVRPDNILSPPRWKQLYRTASLRERRLEMKRRKAQDEQERWLEETSIHRSANTADRDRAVERLYSHGRQRDLRIEQKQEARLVDEERWLGEVSVHRRQAASAPAVACERLYEDGRHRELRMEKLKEAKFEDEARRQAEESVHPPAAVPAEEVLDGRTRCLYGDALDRRARLEFKRRLQEATQRPPSRVACSRVTAWRAHLLYDDASRREEARRLRRAQLEEEEFERFQAESVHAAAIQRQLSSRAMARRPHRSLTPRGGLGRAASCSVSRRRAATPPRALTPPPRLRGPHGLAAAPVAPPAGVLGGVHAMGAPLLMSQFVGEGMHRAMIPHSLG</sequence>
<feature type="compositionally biased region" description="Low complexity" evidence="1">
    <location>
        <begin position="31"/>
        <end position="43"/>
    </location>
</feature>
<feature type="region of interest" description="Disordered" evidence="1">
    <location>
        <begin position="122"/>
        <end position="144"/>
    </location>
</feature>
<name>A0A7S4SYJ6_9DINO</name>
<feature type="compositionally biased region" description="Acidic residues" evidence="1">
    <location>
        <begin position="21"/>
        <end position="30"/>
    </location>
</feature>
<dbReference type="AlphaFoldDB" id="A0A7S4SYJ6"/>
<organism evidence="2">
    <name type="scientific">Alexandrium monilatum</name>
    <dbReference type="NCBI Taxonomy" id="311494"/>
    <lineage>
        <taxon>Eukaryota</taxon>
        <taxon>Sar</taxon>
        <taxon>Alveolata</taxon>
        <taxon>Dinophyceae</taxon>
        <taxon>Gonyaulacales</taxon>
        <taxon>Pyrocystaceae</taxon>
        <taxon>Alexandrium</taxon>
    </lineage>
</organism>
<feature type="region of interest" description="Disordered" evidence="1">
    <location>
        <begin position="20"/>
        <end position="55"/>
    </location>
</feature>
<accession>A0A7S4SYJ6</accession>
<feature type="region of interest" description="Disordered" evidence="1">
    <location>
        <begin position="71"/>
        <end position="99"/>
    </location>
</feature>
<reference evidence="2" key="1">
    <citation type="submission" date="2021-01" db="EMBL/GenBank/DDBJ databases">
        <authorList>
            <person name="Corre E."/>
            <person name="Pelletier E."/>
            <person name="Niang G."/>
            <person name="Scheremetjew M."/>
            <person name="Finn R."/>
            <person name="Kale V."/>
            <person name="Holt S."/>
            <person name="Cochrane G."/>
            <person name="Meng A."/>
            <person name="Brown T."/>
            <person name="Cohen L."/>
        </authorList>
    </citation>
    <scope>NUCLEOTIDE SEQUENCE</scope>
    <source>
        <strain evidence="2">CCMP3105</strain>
    </source>
</reference>